<dbReference type="GO" id="GO:0051082">
    <property type="term" value="F:unfolded protein binding"/>
    <property type="evidence" value="ECO:0007669"/>
    <property type="project" value="InterPro"/>
</dbReference>
<keyword evidence="5" id="KW-0143">Chaperone</keyword>
<dbReference type="InterPro" id="IPR003708">
    <property type="entry name" value="SecB"/>
</dbReference>
<dbReference type="GO" id="GO:0015031">
    <property type="term" value="P:protein transport"/>
    <property type="evidence" value="ECO:0007669"/>
    <property type="project" value="UniProtKB-KW"/>
</dbReference>
<keyword evidence="4" id="KW-0811">Translocation</keyword>
<dbReference type="EMBL" id="CATKSH010000006">
    <property type="protein sequence ID" value="CAI9120434.1"/>
    <property type="molecule type" value="Genomic_DNA"/>
</dbReference>
<keyword evidence="2" id="KW-0813">Transport</keyword>
<evidence type="ECO:0000256" key="3">
    <source>
        <dbReference type="ARBA" id="ARBA00022927"/>
    </source>
</evidence>
<evidence type="ECO:0000256" key="4">
    <source>
        <dbReference type="ARBA" id="ARBA00023010"/>
    </source>
</evidence>
<comment type="similarity">
    <text evidence="1">Belongs to the SecB family.</text>
</comment>
<dbReference type="RefSeq" id="WP_289840559.1">
    <property type="nucleotide sequence ID" value="NZ_CATKSH010000006.1"/>
</dbReference>
<proteinExistence type="inferred from homology"/>
<dbReference type="Pfam" id="PF02556">
    <property type="entry name" value="SecB"/>
    <property type="match status" value="1"/>
</dbReference>
<evidence type="ECO:0000256" key="1">
    <source>
        <dbReference type="ARBA" id="ARBA00009990"/>
    </source>
</evidence>
<reference evidence="6" key="1">
    <citation type="submission" date="2023-03" db="EMBL/GenBank/DDBJ databases">
        <authorList>
            <person name="Cleenwerck I."/>
        </authorList>
    </citation>
    <scope>NUCLEOTIDE SEQUENCE</scope>
    <source>
        <strain evidence="6">LMG 32879</strain>
    </source>
</reference>
<sequence length="167" mass="17697">MSSRQSGTDSIGGAAHQAQPALVVGNQYVRSAALTVANTPAVFALVNGTPPNVRLVVDVSARQLAENQPDFEVTLVMRAQGHVTPGSDAAAAPVSVYEADISYAGLFRVAPGQQENLETLLLIDAPRMIFPAARSLLLTLVREAGFPVANIQPVDFVALWHSRRARA</sequence>
<dbReference type="AlphaFoldDB" id="A0AA35XXL4"/>
<gene>
    <name evidence="6" type="ORF">LMG32879_001267</name>
</gene>
<organism evidence="6 7">
    <name type="scientific">Brytella acorum</name>
    <dbReference type="NCBI Taxonomy" id="2959299"/>
    <lineage>
        <taxon>Bacteria</taxon>
        <taxon>Pseudomonadati</taxon>
        <taxon>Pseudomonadota</taxon>
        <taxon>Alphaproteobacteria</taxon>
        <taxon>Acetobacterales</taxon>
        <taxon>Acetobacteraceae</taxon>
        <taxon>Brytella</taxon>
    </lineage>
</organism>
<name>A0AA35XXL4_9PROT</name>
<evidence type="ECO:0000256" key="5">
    <source>
        <dbReference type="ARBA" id="ARBA00023186"/>
    </source>
</evidence>
<dbReference type="Proteomes" id="UP001176960">
    <property type="component" value="Unassembled WGS sequence"/>
</dbReference>
<dbReference type="PANTHER" id="PTHR36918:SF1">
    <property type="entry name" value="PROTEIN-EXPORT PROTEIN SECB"/>
    <property type="match status" value="1"/>
</dbReference>
<dbReference type="GO" id="GO:0051262">
    <property type="term" value="P:protein tetramerization"/>
    <property type="evidence" value="ECO:0007669"/>
    <property type="project" value="InterPro"/>
</dbReference>
<dbReference type="PANTHER" id="PTHR36918">
    <property type="match status" value="1"/>
</dbReference>
<comment type="caution">
    <text evidence="6">The sequence shown here is derived from an EMBL/GenBank/DDBJ whole genome shotgun (WGS) entry which is preliminary data.</text>
</comment>
<keyword evidence="7" id="KW-1185">Reference proteome</keyword>
<evidence type="ECO:0000313" key="6">
    <source>
        <dbReference type="EMBL" id="CAI9120434.1"/>
    </source>
</evidence>
<evidence type="ECO:0000313" key="7">
    <source>
        <dbReference type="Proteomes" id="UP001176960"/>
    </source>
</evidence>
<keyword evidence="3" id="KW-0653">Protein transport</keyword>
<dbReference type="SUPFAM" id="SSF54611">
    <property type="entry name" value="SecB-like"/>
    <property type="match status" value="1"/>
</dbReference>
<dbReference type="InterPro" id="IPR035958">
    <property type="entry name" value="SecB-like_sf"/>
</dbReference>
<protein>
    <submittedName>
        <fullName evidence="6">Protein-export chaperone SecB</fullName>
    </submittedName>
</protein>
<evidence type="ECO:0000256" key="2">
    <source>
        <dbReference type="ARBA" id="ARBA00022448"/>
    </source>
</evidence>
<accession>A0AA35XXL4</accession>
<dbReference type="Gene3D" id="3.10.420.10">
    <property type="entry name" value="SecB-like"/>
    <property type="match status" value="1"/>
</dbReference>